<keyword evidence="3" id="KW-1185">Reference proteome</keyword>
<evidence type="ECO:0000313" key="2">
    <source>
        <dbReference type="EMBL" id="RLV50261.1"/>
    </source>
</evidence>
<dbReference type="OrthoDB" id="3471498at2"/>
<comment type="caution">
    <text evidence="2">The sequence shown here is derived from an EMBL/GenBank/DDBJ whole genome shotgun (WGS) entry which is preliminary data.</text>
</comment>
<sequence length="131" mass="14088">MGSIAVHEFVSLDGVDEDPSWTADFGWDPAMGETLAQITGAADSILLGRRTFEMFAPAWRERTPQDDPGAEFFNDSAKFVVTSTNTSVGSQWQNSTVLGTYSAPLVEELKSHHDLYVSGSGTGAAARICDI</sequence>
<reference evidence="2 3" key="1">
    <citation type="submission" date="2018-10" db="EMBL/GenBank/DDBJ databases">
        <title>Marmoricola sp. 4Q3S-7 whole genome shotgun sequence.</title>
        <authorList>
            <person name="Li F."/>
        </authorList>
    </citation>
    <scope>NUCLEOTIDE SEQUENCE [LARGE SCALE GENOMIC DNA]</scope>
    <source>
        <strain evidence="2 3">4Q3S-7</strain>
    </source>
</reference>
<dbReference type="AlphaFoldDB" id="A0A3L8P510"/>
<proteinExistence type="predicted"/>
<dbReference type="GO" id="GO:0009231">
    <property type="term" value="P:riboflavin biosynthetic process"/>
    <property type="evidence" value="ECO:0007669"/>
    <property type="project" value="InterPro"/>
</dbReference>
<dbReference type="EMBL" id="RDBE01000005">
    <property type="protein sequence ID" value="RLV50261.1"/>
    <property type="molecule type" value="Genomic_DNA"/>
</dbReference>
<name>A0A3L8P510_9ACTN</name>
<feature type="domain" description="Bacterial bifunctional deaminase-reductase C-terminal" evidence="1">
    <location>
        <begin position="5"/>
        <end position="122"/>
    </location>
</feature>
<organism evidence="2 3">
    <name type="scientific">Nocardioides mangrovicus</name>
    <dbReference type="NCBI Taxonomy" id="2478913"/>
    <lineage>
        <taxon>Bacteria</taxon>
        <taxon>Bacillati</taxon>
        <taxon>Actinomycetota</taxon>
        <taxon>Actinomycetes</taxon>
        <taxon>Propionibacteriales</taxon>
        <taxon>Nocardioidaceae</taxon>
        <taxon>Nocardioides</taxon>
    </lineage>
</organism>
<dbReference type="Pfam" id="PF01872">
    <property type="entry name" value="RibD_C"/>
    <property type="match status" value="1"/>
</dbReference>
<dbReference type="GO" id="GO:0008703">
    <property type="term" value="F:5-amino-6-(5-phosphoribosylamino)uracil reductase activity"/>
    <property type="evidence" value="ECO:0007669"/>
    <property type="project" value="InterPro"/>
</dbReference>
<dbReference type="InterPro" id="IPR024072">
    <property type="entry name" value="DHFR-like_dom_sf"/>
</dbReference>
<dbReference type="SUPFAM" id="SSF53597">
    <property type="entry name" value="Dihydrofolate reductase-like"/>
    <property type="match status" value="1"/>
</dbReference>
<dbReference type="Gene3D" id="3.40.430.10">
    <property type="entry name" value="Dihydrofolate Reductase, subunit A"/>
    <property type="match status" value="1"/>
</dbReference>
<gene>
    <name evidence="2" type="ORF">D9V37_05885</name>
</gene>
<evidence type="ECO:0000313" key="3">
    <source>
        <dbReference type="Proteomes" id="UP000281708"/>
    </source>
</evidence>
<protein>
    <submittedName>
        <fullName evidence="2">Deaminase</fullName>
    </submittedName>
</protein>
<dbReference type="InterPro" id="IPR002734">
    <property type="entry name" value="RibDG_C"/>
</dbReference>
<evidence type="ECO:0000259" key="1">
    <source>
        <dbReference type="Pfam" id="PF01872"/>
    </source>
</evidence>
<dbReference type="Proteomes" id="UP000281708">
    <property type="component" value="Unassembled WGS sequence"/>
</dbReference>
<accession>A0A3L8P510</accession>
<dbReference type="RefSeq" id="WP_121805237.1">
    <property type="nucleotide sequence ID" value="NZ_RDBE01000005.1"/>
</dbReference>